<organism evidence="1 2">
    <name type="scientific">Sphaerospermopsis aphanizomenoides LEGE 00250</name>
    <dbReference type="NCBI Taxonomy" id="2777972"/>
    <lineage>
        <taxon>Bacteria</taxon>
        <taxon>Bacillati</taxon>
        <taxon>Cyanobacteriota</taxon>
        <taxon>Cyanophyceae</taxon>
        <taxon>Nostocales</taxon>
        <taxon>Aphanizomenonaceae</taxon>
        <taxon>Sphaerospermopsis</taxon>
        <taxon>Sphaerospermopsis aphanizomenoides</taxon>
    </lineage>
</organism>
<comment type="caution">
    <text evidence="1">The sequence shown here is derived from an EMBL/GenBank/DDBJ whole genome shotgun (WGS) entry which is preliminary data.</text>
</comment>
<accession>A0ABR9VK77</accession>
<protein>
    <recommendedName>
        <fullName evidence="3">Transposase</fullName>
    </recommendedName>
</protein>
<dbReference type="Proteomes" id="UP000606776">
    <property type="component" value="Unassembled WGS sequence"/>
</dbReference>
<gene>
    <name evidence="1" type="ORF">IQ227_23550</name>
</gene>
<evidence type="ECO:0000313" key="1">
    <source>
        <dbReference type="EMBL" id="MBE9238911.1"/>
    </source>
</evidence>
<evidence type="ECO:0000313" key="2">
    <source>
        <dbReference type="Proteomes" id="UP000606776"/>
    </source>
</evidence>
<keyword evidence="2" id="KW-1185">Reference proteome</keyword>
<dbReference type="EMBL" id="JADEWB010000228">
    <property type="protein sequence ID" value="MBE9238911.1"/>
    <property type="molecule type" value="Genomic_DNA"/>
</dbReference>
<sequence length="58" mass="6646">MRNNATQKSISHPYKPNKKYSVLTDFSPDFSLEEKIIDEKPEQNFVGAKHSGDKLLHS</sequence>
<reference evidence="1 2" key="1">
    <citation type="submission" date="2020-10" db="EMBL/GenBank/DDBJ databases">
        <authorList>
            <person name="Castelo-Branco R."/>
            <person name="Eusebio N."/>
            <person name="Adriana R."/>
            <person name="Vieira A."/>
            <person name="Brugerolle De Fraissinette N."/>
            <person name="Rezende De Castro R."/>
            <person name="Schneider M.P."/>
            <person name="Vasconcelos V."/>
            <person name="Leao P.N."/>
        </authorList>
    </citation>
    <scope>NUCLEOTIDE SEQUENCE [LARGE SCALE GENOMIC DNA]</scope>
    <source>
        <strain evidence="1 2">LEGE 00250</strain>
    </source>
</reference>
<evidence type="ECO:0008006" key="3">
    <source>
        <dbReference type="Google" id="ProtNLM"/>
    </source>
</evidence>
<dbReference type="RefSeq" id="WP_193944214.1">
    <property type="nucleotide sequence ID" value="NZ_JADEWB010000228.1"/>
</dbReference>
<name>A0ABR9VK77_9CYAN</name>
<proteinExistence type="predicted"/>